<dbReference type="EMBL" id="CP114029">
    <property type="protein sequence ID" value="WAP70078.1"/>
    <property type="molecule type" value="Genomic_DNA"/>
</dbReference>
<dbReference type="EMBL" id="CP114029">
    <property type="protein sequence ID" value="WAP70897.1"/>
    <property type="molecule type" value="Genomic_DNA"/>
</dbReference>
<dbReference type="PANTHER" id="PTHR33217:SF7">
    <property type="entry name" value="TRANSPOSASE FOR INSERTION SEQUENCE ELEMENT IS1081"/>
    <property type="match status" value="1"/>
</dbReference>
<dbReference type="RefSeq" id="WP_268882529.1">
    <property type="nucleotide sequence ID" value="NZ_CP114029.1"/>
</dbReference>
<keyword evidence="3 6" id="KW-0815">Transposition</keyword>
<keyword evidence="6" id="KW-0814">Transposable element</keyword>
<dbReference type="PANTHER" id="PTHR33217">
    <property type="entry name" value="TRANSPOSASE FOR INSERTION SEQUENCE ELEMENT IS1081"/>
    <property type="match status" value="1"/>
</dbReference>
<gene>
    <name evidence="7" type="ORF">OH818_08065</name>
    <name evidence="8" type="ORF">OH818_13495</name>
</gene>
<dbReference type="Proteomes" id="UP001164020">
    <property type="component" value="Chromosome"/>
</dbReference>
<comment type="similarity">
    <text evidence="2 6">Belongs to the transposase mutator family.</text>
</comment>
<keyword evidence="9" id="KW-1185">Reference proteome</keyword>
<evidence type="ECO:0000313" key="8">
    <source>
        <dbReference type="EMBL" id="WAP70897.1"/>
    </source>
</evidence>
<accession>A0ABY7C5N0</accession>
<sequence>MTDDMMSLRGLLEKTPDADLLREMIGFAAERLMELEVGAATGAGYGEKSGERLAQRNGYRDRDWQTRAGTVELRIPKLRKGSYFPGFLEPRRMAEKALTAVIQEAYVQGISTRSVDDLVKAMGMTGISKSQVSRLCEEIDGKVKAFLERPIEGDWPYLWIDATYLKVRRGGRIVSVAVIIAVGVNTDGRREVLGIEIGTSEAEPIWTEFLRKLTRRGLRGVKLVVSDAHEGIKAAVTKVLTATWQRCRVHFMRNVLAHAGKSGRRVVSAFIATAFAQETPEAASLQWRSVADQIRPKVPKLAAILDDAEPDVLAYMTFPREHRAKLHSTNPIERLNGEIKRRTDVVGIFPNDEAILRLVGAMLIEQNDEWAVQRARYMTLESVAPLSDDLRWSPFPAQPGSCFKLGLGG</sequence>
<protein>
    <recommendedName>
        <fullName evidence="6">Mutator family transposase</fullName>
    </recommendedName>
</protein>
<keyword evidence="4 6" id="KW-0238">DNA-binding</keyword>
<evidence type="ECO:0000256" key="5">
    <source>
        <dbReference type="ARBA" id="ARBA00023172"/>
    </source>
</evidence>
<evidence type="ECO:0000313" key="7">
    <source>
        <dbReference type="EMBL" id="WAP70078.1"/>
    </source>
</evidence>
<reference evidence="7" key="1">
    <citation type="submission" date="2022-12" db="EMBL/GenBank/DDBJ databases">
        <title>Jiella pelagia sp. nov., isolated from phosphonate enriched culture of Northwest Pacific surface seawater.</title>
        <authorList>
            <person name="Shin D.Y."/>
            <person name="Hwang C.Y."/>
        </authorList>
    </citation>
    <scope>NUCLEOTIDE SEQUENCE</scope>
    <source>
        <strain evidence="7">HL-NP1</strain>
    </source>
</reference>
<evidence type="ECO:0000256" key="6">
    <source>
        <dbReference type="RuleBase" id="RU365089"/>
    </source>
</evidence>
<proteinExistence type="inferred from homology"/>
<evidence type="ECO:0000256" key="2">
    <source>
        <dbReference type="ARBA" id="ARBA00010961"/>
    </source>
</evidence>
<evidence type="ECO:0000256" key="4">
    <source>
        <dbReference type="ARBA" id="ARBA00023125"/>
    </source>
</evidence>
<evidence type="ECO:0000256" key="1">
    <source>
        <dbReference type="ARBA" id="ARBA00002190"/>
    </source>
</evidence>
<dbReference type="Pfam" id="PF00872">
    <property type="entry name" value="Transposase_mut"/>
    <property type="match status" value="1"/>
</dbReference>
<comment type="function">
    <text evidence="1 6">Required for the transposition of the insertion element.</text>
</comment>
<dbReference type="InterPro" id="IPR001207">
    <property type="entry name" value="Transposase_mutator"/>
</dbReference>
<evidence type="ECO:0000256" key="3">
    <source>
        <dbReference type="ARBA" id="ARBA00022578"/>
    </source>
</evidence>
<organism evidence="7 9">
    <name type="scientific">Jiella pelagia</name>
    <dbReference type="NCBI Taxonomy" id="2986949"/>
    <lineage>
        <taxon>Bacteria</taxon>
        <taxon>Pseudomonadati</taxon>
        <taxon>Pseudomonadota</taxon>
        <taxon>Alphaproteobacteria</taxon>
        <taxon>Hyphomicrobiales</taxon>
        <taxon>Aurantimonadaceae</taxon>
        <taxon>Jiella</taxon>
    </lineage>
</organism>
<keyword evidence="5 6" id="KW-0233">DNA recombination</keyword>
<evidence type="ECO:0000313" key="9">
    <source>
        <dbReference type="Proteomes" id="UP001164020"/>
    </source>
</evidence>
<dbReference type="NCBIfam" id="NF033543">
    <property type="entry name" value="transpos_IS256"/>
    <property type="match status" value="1"/>
</dbReference>
<name>A0ABY7C5N0_9HYPH</name>